<keyword evidence="9" id="KW-1185">Reference proteome</keyword>
<evidence type="ECO:0000256" key="5">
    <source>
        <dbReference type="PROSITE-ProRule" id="PRU00042"/>
    </source>
</evidence>
<dbReference type="InterPro" id="IPR036236">
    <property type="entry name" value="Znf_C2H2_sf"/>
</dbReference>
<name>A0AAV8UP53_9RHOD</name>
<feature type="domain" description="C2H2-type" evidence="7">
    <location>
        <begin position="10"/>
        <end position="37"/>
    </location>
</feature>
<protein>
    <recommendedName>
        <fullName evidence="7">C2H2-type domain-containing protein</fullName>
    </recommendedName>
</protein>
<dbReference type="GO" id="GO:0008270">
    <property type="term" value="F:zinc ion binding"/>
    <property type="evidence" value="ECO:0007669"/>
    <property type="project" value="UniProtKB-KW"/>
</dbReference>
<dbReference type="PROSITE" id="PS00028">
    <property type="entry name" value="ZINC_FINGER_C2H2_1"/>
    <property type="match status" value="2"/>
</dbReference>
<dbReference type="AlphaFoldDB" id="A0AAV8UP53"/>
<evidence type="ECO:0000256" key="2">
    <source>
        <dbReference type="ARBA" id="ARBA00022737"/>
    </source>
</evidence>
<sequence length="413" mass="44299">MVVEGGVQLFRCTFCDRSFNKKANCKIHMRKHTGELPYTCSAHGCDKRFMWKSSITFHELNAHPNGTSDSSFLGKDAAKEAAPPRMAQLAKPNGRIGGANARTAKRKTAVKESAMKKIPKKDKLTALEPSFRKPAQEAKGNVGQGQCSGGREPAPSSTLEMFPSLPGMDNGFMRGGQNYNKDVATSGSRLPAVRAQNSARRGFGLSSASSLRQKSSLPALPADAGVNLTGANVQGQRAPSRKALDSYDIDINLEPRKASHVPHSGLIRFASQGSMSSARYDFPLNDHFLTGLREKTPTWIETSPNTGGPLAGLGSFSPITFSFSTAFSPSNPATSPLLPNTAYDVNEINRSLRLFSPTGTSQEKTLPGMQTRSDLFSQPLLGLRTSPSVLGGSLKRFASTEDVATPKPEEHSG</sequence>
<accession>A0AAV8UP53</accession>
<dbReference type="PANTHER" id="PTHR19818">
    <property type="entry name" value="ZINC FINGER PROTEIN ZIC AND GLI"/>
    <property type="match status" value="1"/>
</dbReference>
<dbReference type="SUPFAM" id="SSF57667">
    <property type="entry name" value="beta-beta-alpha zinc fingers"/>
    <property type="match status" value="1"/>
</dbReference>
<organism evidence="8 9">
    <name type="scientific">Rhodosorus marinus</name>
    <dbReference type="NCBI Taxonomy" id="101924"/>
    <lineage>
        <taxon>Eukaryota</taxon>
        <taxon>Rhodophyta</taxon>
        <taxon>Stylonematophyceae</taxon>
        <taxon>Stylonematales</taxon>
        <taxon>Stylonemataceae</taxon>
        <taxon>Rhodosorus</taxon>
    </lineage>
</organism>
<keyword evidence="1" id="KW-0479">Metal-binding</keyword>
<evidence type="ECO:0000256" key="1">
    <source>
        <dbReference type="ARBA" id="ARBA00022723"/>
    </source>
</evidence>
<feature type="domain" description="C2H2-type" evidence="7">
    <location>
        <begin position="38"/>
        <end position="68"/>
    </location>
</feature>
<gene>
    <name evidence="8" type="ORF">NDN08_006299</name>
</gene>
<dbReference type="InterPro" id="IPR050329">
    <property type="entry name" value="GLI_C2H2-zinc-finger"/>
</dbReference>
<proteinExistence type="predicted"/>
<keyword evidence="4" id="KW-0862">Zinc</keyword>
<feature type="compositionally biased region" description="Basic and acidic residues" evidence="6">
    <location>
        <begin position="109"/>
        <end position="136"/>
    </location>
</feature>
<dbReference type="PROSITE" id="PS50157">
    <property type="entry name" value="ZINC_FINGER_C2H2_2"/>
    <property type="match status" value="2"/>
</dbReference>
<dbReference type="PANTHER" id="PTHR19818:SF139">
    <property type="entry name" value="PAIR-RULE PROTEIN ODD-PAIRED"/>
    <property type="match status" value="1"/>
</dbReference>
<evidence type="ECO:0000256" key="6">
    <source>
        <dbReference type="SAM" id="MobiDB-lite"/>
    </source>
</evidence>
<evidence type="ECO:0000313" key="9">
    <source>
        <dbReference type="Proteomes" id="UP001157974"/>
    </source>
</evidence>
<reference evidence="8 9" key="1">
    <citation type="journal article" date="2023" name="Nat. Commun.">
        <title>Origin of minicircular mitochondrial genomes in red algae.</title>
        <authorList>
            <person name="Lee Y."/>
            <person name="Cho C.H."/>
            <person name="Lee Y.M."/>
            <person name="Park S.I."/>
            <person name="Yang J.H."/>
            <person name="West J.A."/>
            <person name="Bhattacharya D."/>
            <person name="Yoon H.S."/>
        </authorList>
    </citation>
    <scope>NUCLEOTIDE SEQUENCE [LARGE SCALE GENOMIC DNA]</scope>
    <source>
        <strain evidence="8 9">CCMP1338</strain>
        <tissue evidence="8">Whole cell</tissue>
    </source>
</reference>
<feature type="region of interest" description="Disordered" evidence="6">
    <location>
        <begin position="85"/>
        <end position="157"/>
    </location>
</feature>
<dbReference type="Gene3D" id="3.30.160.60">
    <property type="entry name" value="Classic Zinc Finger"/>
    <property type="match status" value="2"/>
</dbReference>
<evidence type="ECO:0000313" key="8">
    <source>
        <dbReference type="EMBL" id="KAJ8902982.1"/>
    </source>
</evidence>
<dbReference type="EMBL" id="JAMWBK010000008">
    <property type="protein sequence ID" value="KAJ8902982.1"/>
    <property type="molecule type" value="Genomic_DNA"/>
</dbReference>
<keyword evidence="3 5" id="KW-0863">Zinc-finger</keyword>
<dbReference type="GO" id="GO:0045944">
    <property type="term" value="P:positive regulation of transcription by RNA polymerase II"/>
    <property type="evidence" value="ECO:0007669"/>
    <property type="project" value="UniProtKB-ARBA"/>
</dbReference>
<dbReference type="GO" id="GO:0005634">
    <property type="term" value="C:nucleus"/>
    <property type="evidence" value="ECO:0007669"/>
    <property type="project" value="UniProtKB-ARBA"/>
</dbReference>
<evidence type="ECO:0000256" key="3">
    <source>
        <dbReference type="ARBA" id="ARBA00022771"/>
    </source>
</evidence>
<dbReference type="GO" id="GO:0000978">
    <property type="term" value="F:RNA polymerase II cis-regulatory region sequence-specific DNA binding"/>
    <property type="evidence" value="ECO:0007669"/>
    <property type="project" value="TreeGrafter"/>
</dbReference>
<dbReference type="Proteomes" id="UP001157974">
    <property type="component" value="Unassembled WGS sequence"/>
</dbReference>
<dbReference type="GO" id="GO:0000981">
    <property type="term" value="F:DNA-binding transcription factor activity, RNA polymerase II-specific"/>
    <property type="evidence" value="ECO:0007669"/>
    <property type="project" value="TreeGrafter"/>
</dbReference>
<evidence type="ECO:0000256" key="4">
    <source>
        <dbReference type="ARBA" id="ARBA00022833"/>
    </source>
</evidence>
<comment type="caution">
    <text evidence="8">The sequence shown here is derived from an EMBL/GenBank/DDBJ whole genome shotgun (WGS) entry which is preliminary data.</text>
</comment>
<evidence type="ECO:0000259" key="7">
    <source>
        <dbReference type="PROSITE" id="PS50157"/>
    </source>
</evidence>
<keyword evidence="2" id="KW-0677">Repeat</keyword>
<dbReference type="InterPro" id="IPR013087">
    <property type="entry name" value="Znf_C2H2_type"/>
</dbReference>
<dbReference type="SMART" id="SM00355">
    <property type="entry name" value="ZnF_C2H2"/>
    <property type="match status" value="2"/>
</dbReference>